<accession>A0A542ZBT5</accession>
<gene>
    <name evidence="3" type="ORF">FB460_1581</name>
</gene>
<dbReference type="CDD" id="cd07067">
    <property type="entry name" value="HP_PGM_like"/>
    <property type="match status" value="1"/>
</dbReference>
<protein>
    <submittedName>
        <fullName evidence="3">Putative phosphoglycerate mutase</fullName>
    </submittedName>
</protein>
<dbReference type="EMBL" id="VFOR01000002">
    <property type="protein sequence ID" value="TQL57739.1"/>
    <property type="molecule type" value="Genomic_DNA"/>
</dbReference>
<dbReference type="SMART" id="SM00855">
    <property type="entry name" value="PGAM"/>
    <property type="match status" value="1"/>
</dbReference>
<keyword evidence="4" id="KW-1185">Reference proteome</keyword>
<dbReference type="PANTHER" id="PTHR48100">
    <property type="entry name" value="BROAD-SPECIFICITY PHOSPHATASE YOR283W-RELATED"/>
    <property type="match status" value="1"/>
</dbReference>
<proteinExistence type="predicted"/>
<dbReference type="PROSITE" id="PS00175">
    <property type="entry name" value="PG_MUTASE"/>
    <property type="match status" value="1"/>
</dbReference>
<name>A0A542ZBT5_9ACTN</name>
<feature type="binding site" evidence="2">
    <location>
        <begin position="83"/>
        <end position="86"/>
    </location>
    <ligand>
        <name>substrate</name>
    </ligand>
</feature>
<dbReference type="Proteomes" id="UP000316196">
    <property type="component" value="Unassembled WGS sequence"/>
</dbReference>
<dbReference type="InterPro" id="IPR029033">
    <property type="entry name" value="His_PPase_superfam"/>
</dbReference>
<dbReference type="GO" id="GO:0016791">
    <property type="term" value="F:phosphatase activity"/>
    <property type="evidence" value="ECO:0007669"/>
    <property type="project" value="TreeGrafter"/>
</dbReference>
<feature type="active site" description="Tele-phosphohistidine intermediate" evidence="1">
    <location>
        <position position="10"/>
    </location>
</feature>
<evidence type="ECO:0000256" key="1">
    <source>
        <dbReference type="PIRSR" id="PIRSR613078-1"/>
    </source>
</evidence>
<evidence type="ECO:0000313" key="3">
    <source>
        <dbReference type="EMBL" id="TQL57739.1"/>
    </source>
</evidence>
<dbReference type="RefSeq" id="WP_170210006.1">
    <property type="nucleotide sequence ID" value="NZ_BAAAMD010000003.1"/>
</dbReference>
<feature type="binding site" evidence="2">
    <location>
        <begin position="9"/>
        <end position="16"/>
    </location>
    <ligand>
        <name>substrate</name>
    </ligand>
</feature>
<feature type="binding site" evidence="2">
    <location>
        <position position="59"/>
    </location>
    <ligand>
        <name>substrate</name>
    </ligand>
</feature>
<dbReference type="PANTHER" id="PTHR48100:SF62">
    <property type="entry name" value="GLUCOSYL-3-PHOSPHOGLYCERATE PHOSPHATASE"/>
    <property type="match status" value="1"/>
</dbReference>
<dbReference type="Pfam" id="PF00300">
    <property type="entry name" value="His_Phos_1"/>
    <property type="match status" value="1"/>
</dbReference>
<feature type="active site" description="Proton donor/acceptor" evidence="1">
    <location>
        <position position="83"/>
    </location>
</feature>
<dbReference type="InterPro" id="IPR001345">
    <property type="entry name" value="PG/BPGM_mutase_AS"/>
</dbReference>
<dbReference type="SUPFAM" id="SSF53254">
    <property type="entry name" value="Phosphoglycerate mutase-like"/>
    <property type="match status" value="1"/>
</dbReference>
<dbReference type="Gene3D" id="3.40.50.1240">
    <property type="entry name" value="Phosphoglycerate mutase-like"/>
    <property type="match status" value="1"/>
</dbReference>
<dbReference type="InterPro" id="IPR013078">
    <property type="entry name" value="His_Pase_superF_clade-1"/>
</dbReference>
<dbReference type="AlphaFoldDB" id="A0A542ZBT5"/>
<comment type="caution">
    <text evidence="3">The sequence shown here is derived from an EMBL/GenBank/DDBJ whole genome shotgun (WGS) entry which is preliminary data.</text>
</comment>
<dbReference type="GO" id="GO:0005737">
    <property type="term" value="C:cytoplasm"/>
    <property type="evidence" value="ECO:0007669"/>
    <property type="project" value="TreeGrafter"/>
</dbReference>
<reference evidence="3 4" key="1">
    <citation type="submission" date="2019-06" db="EMBL/GenBank/DDBJ databases">
        <title>Sequencing the genomes of 1000 actinobacteria strains.</title>
        <authorList>
            <person name="Klenk H.-P."/>
        </authorList>
    </citation>
    <scope>NUCLEOTIDE SEQUENCE [LARGE SCALE GENOMIC DNA]</scope>
    <source>
        <strain evidence="3 4">DSM 8251</strain>
    </source>
</reference>
<evidence type="ECO:0000313" key="4">
    <source>
        <dbReference type="Proteomes" id="UP000316196"/>
    </source>
</evidence>
<dbReference type="InterPro" id="IPR050275">
    <property type="entry name" value="PGM_Phosphatase"/>
</dbReference>
<organism evidence="3 4">
    <name type="scientific">Propioniferax innocua</name>
    <dbReference type="NCBI Taxonomy" id="1753"/>
    <lineage>
        <taxon>Bacteria</taxon>
        <taxon>Bacillati</taxon>
        <taxon>Actinomycetota</taxon>
        <taxon>Actinomycetes</taxon>
        <taxon>Propionibacteriales</taxon>
        <taxon>Propionibacteriaceae</taxon>
        <taxon>Propioniferax</taxon>
    </lineage>
</organism>
<evidence type="ECO:0000256" key="2">
    <source>
        <dbReference type="PIRSR" id="PIRSR613078-2"/>
    </source>
</evidence>
<sequence length="198" mass="21555">MGVRLVLLRHGQTAWNAEGRLQGQEDVPLNEKGLLQAASAATPVAVYQPVRIIASDLQRAAMTAQALGEVTGLEITYDSRLREIGYGQWEGRTRDEIGADVLAEVYESAENPRGVDGESLTDAAARTAEALAEIAASGKDGETIVVVTHGTVARAGVQHLLGVPHELWEGFRTMGNCHWLILEREPHRWQLVSYNLHA</sequence>